<dbReference type="AlphaFoldDB" id="A0A9P8PQS4"/>
<dbReference type="Proteomes" id="UP000774326">
    <property type="component" value="Unassembled WGS sequence"/>
</dbReference>
<reference evidence="1" key="2">
    <citation type="submission" date="2021-01" db="EMBL/GenBank/DDBJ databases">
        <authorList>
            <person name="Schikora-Tamarit M.A."/>
        </authorList>
    </citation>
    <scope>NUCLEOTIDE SEQUENCE</scope>
    <source>
        <strain evidence="1">CBS2887</strain>
    </source>
</reference>
<organism evidence="1 2">
    <name type="scientific">Wickerhamomyces pijperi</name>
    <name type="common">Yeast</name>
    <name type="synonym">Pichia pijperi</name>
    <dbReference type="NCBI Taxonomy" id="599730"/>
    <lineage>
        <taxon>Eukaryota</taxon>
        <taxon>Fungi</taxon>
        <taxon>Dikarya</taxon>
        <taxon>Ascomycota</taxon>
        <taxon>Saccharomycotina</taxon>
        <taxon>Saccharomycetes</taxon>
        <taxon>Phaffomycetales</taxon>
        <taxon>Wickerhamomycetaceae</taxon>
        <taxon>Wickerhamomyces</taxon>
    </lineage>
</organism>
<evidence type="ECO:0000313" key="2">
    <source>
        <dbReference type="Proteomes" id="UP000774326"/>
    </source>
</evidence>
<protein>
    <submittedName>
        <fullName evidence="1">Uncharacterized protein</fullName>
    </submittedName>
</protein>
<evidence type="ECO:0000313" key="1">
    <source>
        <dbReference type="EMBL" id="KAH3676511.1"/>
    </source>
</evidence>
<comment type="caution">
    <text evidence="1">The sequence shown here is derived from an EMBL/GenBank/DDBJ whole genome shotgun (WGS) entry which is preliminary data.</text>
</comment>
<sequence>MMKLTTSMEEELVTILDPFLLLVDHRVVVVECDSGRLISQRVISHIHREPTQGINITNVFVCLMFLWPLRHTFLEKVKQDHDLEVLNVEERLVDEHLDTVHYHSSYVIVFEEQVLVEIFHERGTGIGGERD</sequence>
<accession>A0A9P8PQS4</accession>
<proteinExistence type="predicted"/>
<gene>
    <name evidence="1" type="ORF">WICPIJ_009065</name>
</gene>
<reference evidence="1" key="1">
    <citation type="journal article" date="2021" name="Open Biol.">
        <title>Shared evolutionary footprints suggest mitochondrial oxidative damage underlies multiple complex I losses in fungi.</title>
        <authorList>
            <person name="Schikora-Tamarit M.A."/>
            <person name="Marcet-Houben M."/>
            <person name="Nosek J."/>
            <person name="Gabaldon T."/>
        </authorList>
    </citation>
    <scope>NUCLEOTIDE SEQUENCE</scope>
    <source>
        <strain evidence="1">CBS2887</strain>
    </source>
</reference>
<keyword evidence="2" id="KW-1185">Reference proteome</keyword>
<dbReference type="EMBL" id="JAEUBG010005237">
    <property type="protein sequence ID" value="KAH3676511.1"/>
    <property type="molecule type" value="Genomic_DNA"/>
</dbReference>
<name>A0A9P8PQS4_WICPI</name>